<dbReference type="Pfam" id="PF13559">
    <property type="entry name" value="DUF4129"/>
    <property type="match status" value="1"/>
</dbReference>
<feature type="region of interest" description="Disordered" evidence="1">
    <location>
        <begin position="555"/>
        <end position="610"/>
    </location>
</feature>
<feature type="transmembrane region" description="Helical" evidence="2">
    <location>
        <begin position="617"/>
        <end position="640"/>
    </location>
</feature>
<feature type="transmembrane region" description="Helical" evidence="2">
    <location>
        <begin position="111"/>
        <end position="133"/>
    </location>
</feature>
<dbReference type="EMBL" id="FNEV01000006">
    <property type="protein sequence ID" value="SDJ52388.1"/>
    <property type="molecule type" value="Genomic_DNA"/>
</dbReference>
<dbReference type="InterPro" id="IPR052901">
    <property type="entry name" value="Bact_TGase-like"/>
</dbReference>
<dbReference type="GO" id="GO:0008233">
    <property type="term" value="F:peptidase activity"/>
    <property type="evidence" value="ECO:0007669"/>
    <property type="project" value="UniProtKB-KW"/>
</dbReference>
<organism evidence="4 5">
    <name type="scientific">Salimicrobium halophilum</name>
    <dbReference type="NCBI Taxonomy" id="86666"/>
    <lineage>
        <taxon>Bacteria</taxon>
        <taxon>Bacillati</taxon>
        <taxon>Bacillota</taxon>
        <taxon>Bacilli</taxon>
        <taxon>Bacillales</taxon>
        <taxon>Bacillaceae</taxon>
        <taxon>Salimicrobium</taxon>
    </lineage>
</organism>
<dbReference type="InterPro" id="IPR038765">
    <property type="entry name" value="Papain-like_cys_pep_sf"/>
</dbReference>
<evidence type="ECO:0000313" key="4">
    <source>
        <dbReference type="EMBL" id="SDJ52388.1"/>
    </source>
</evidence>
<evidence type="ECO:0000259" key="3">
    <source>
        <dbReference type="SMART" id="SM00460"/>
    </source>
</evidence>
<keyword evidence="2" id="KW-0472">Membrane</keyword>
<protein>
    <submittedName>
        <fullName evidence="4">Transglutaminase-like enzyme, putative cysteine protease</fullName>
    </submittedName>
</protein>
<feature type="transmembrane region" description="Helical" evidence="2">
    <location>
        <begin position="165"/>
        <end position="186"/>
    </location>
</feature>
<feature type="transmembrane region" description="Helical" evidence="2">
    <location>
        <begin position="198"/>
        <end position="218"/>
    </location>
</feature>
<proteinExistence type="predicted"/>
<dbReference type="AlphaFoldDB" id="A0A1G8UF44"/>
<sequence length="733" mass="83480">MKEKSSSLLLFLVYAGGFLLLLEWLWPLDILTDTQSVSIFYLYAAFCFFLTFMQVPWYFAVPLKLLGLLFILDGLFIGERIFSEAWWLIVYNQLSYNLQAVTAQEWWELTAFFRSFLFLVLLWLVSYLLHFWLVIARKAFFFIVLTFVYITIIDTFTPYEGQASIIRTFIIAMVVLGLLHVQREFGGEDVGRRSRNPLFSAIPLITVILIAAVGATILPKFAPQWPDPVPYLQSATGGIGPGGNGNVVQKVGYGENDSRLGGSFVQDDTLVFQAVVRDRQYWRIESKDRYTGKGWEDTLEQPVTSVGPDELEYSTFEDDVEAEPSRGFLDFTDQANFRKLVYPYGVTSLGNLERPIDIALHTQTGEMETRAGNDSVQPERYSLNYDAPSFELNTLRDVTGGDPASIQEKYLQLPSSVTQRTRELAAEITAEHDNRYDKAKAVESYFSSNGFEYTTTDVAVPEEDEDYVDQFVFETQQGYCDNYSTSMIVMLRAEGIPARWVKGFTGGELTDTDTELFDTTMNSYDVTSANAHSWVEVYFPDVGWVPFEPTQGFTNNADFYTEVDTDPSESGQDETESPEVDTPEQEEQGNPQQIGEEEEETAGTASGGNDGISGTTILLSALGVLSVIGIALYLTRLRWLSWYYGRRFRRQGDADAFQSSYRHLLNVLDKRIAKRRSDETLRAYAKAIDHRFEGNDMQRLTNQYERLVYRKEDRLQRNDISELWENLIKKALS</sequence>
<accession>A0A1G8UF44</accession>
<keyword evidence="2" id="KW-0812">Transmembrane</keyword>
<dbReference type="Pfam" id="PF11992">
    <property type="entry name" value="TgpA_N"/>
    <property type="match status" value="1"/>
</dbReference>
<dbReference type="InterPro" id="IPR025403">
    <property type="entry name" value="TgpA-like_C"/>
</dbReference>
<keyword evidence="5" id="KW-1185">Reference proteome</keyword>
<dbReference type="Gene3D" id="3.10.620.30">
    <property type="match status" value="1"/>
</dbReference>
<dbReference type="OrthoDB" id="9804872at2"/>
<keyword evidence="2" id="KW-1133">Transmembrane helix</keyword>
<feature type="transmembrane region" description="Helical" evidence="2">
    <location>
        <begin position="66"/>
        <end position="91"/>
    </location>
</feature>
<dbReference type="PANTHER" id="PTHR42736">
    <property type="entry name" value="PROTEIN-GLUTAMINE GAMMA-GLUTAMYLTRANSFERASE"/>
    <property type="match status" value="1"/>
</dbReference>
<dbReference type="STRING" id="86666.SAMN04490247_2225"/>
<feature type="compositionally biased region" description="Acidic residues" evidence="1">
    <location>
        <begin position="561"/>
        <end position="587"/>
    </location>
</feature>
<dbReference type="SUPFAM" id="SSF54001">
    <property type="entry name" value="Cysteine proteinases"/>
    <property type="match status" value="1"/>
</dbReference>
<dbReference type="RefSeq" id="WP_093193941.1">
    <property type="nucleotide sequence ID" value="NZ_FNEV01000006.1"/>
</dbReference>
<evidence type="ECO:0000313" key="5">
    <source>
        <dbReference type="Proteomes" id="UP000199225"/>
    </source>
</evidence>
<reference evidence="5" key="1">
    <citation type="submission" date="2016-10" db="EMBL/GenBank/DDBJ databases">
        <authorList>
            <person name="Varghese N."/>
            <person name="Submissions S."/>
        </authorList>
    </citation>
    <scope>NUCLEOTIDE SEQUENCE [LARGE SCALE GENOMIC DNA]</scope>
    <source>
        <strain evidence="5">DSM 4771</strain>
    </source>
</reference>
<keyword evidence="4" id="KW-0378">Hydrolase</keyword>
<dbReference type="SMART" id="SM00460">
    <property type="entry name" value="TGc"/>
    <property type="match status" value="1"/>
</dbReference>
<dbReference type="Proteomes" id="UP000199225">
    <property type="component" value="Unassembled WGS sequence"/>
</dbReference>
<feature type="transmembrane region" description="Helical" evidence="2">
    <location>
        <begin position="38"/>
        <end position="59"/>
    </location>
</feature>
<feature type="transmembrane region" description="Helical" evidence="2">
    <location>
        <begin position="7"/>
        <end position="26"/>
    </location>
</feature>
<dbReference type="InterPro" id="IPR021878">
    <property type="entry name" value="TgpA_N"/>
</dbReference>
<feature type="domain" description="Transglutaminase-like" evidence="3">
    <location>
        <begin position="472"/>
        <end position="551"/>
    </location>
</feature>
<evidence type="ECO:0000256" key="2">
    <source>
        <dbReference type="SAM" id="Phobius"/>
    </source>
</evidence>
<gene>
    <name evidence="4" type="ORF">SAMN04490247_2225</name>
</gene>
<keyword evidence="4" id="KW-0645">Protease</keyword>
<dbReference type="InterPro" id="IPR002931">
    <property type="entry name" value="Transglutaminase-like"/>
</dbReference>
<evidence type="ECO:0000256" key="1">
    <source>
        <dbReference type="SAM" id="MobiDB-lite"/>
    </source>
</evidence>
<dbReference type="Pfam" id="PF01841">
    <property type="entry name" value="Transglut_core"/>
    <property type="match status" value="1"/>
</dbReference>
<name>A0A1G8UF44_9BACI</name>
<dbReference type="PANTHER" id="PTHR42736:SF1">
    <property type="entry name" value="PROTEIN-GLUTAMINE GAMMA-GLUTAMYLTRANSFERASE"/>
    <property type="match status" value="1"/>
</dbReference>
<dbReference type="GO" id="GO:0006508">
    <property type="term" value="P:proteolysis"/>
    <property type="evidence" value="ECO:0007669"/>
    <property type="project" value="UniProtKB-KW"/>
</dbReference>
<feature type="transmembrane region" description="Helical" evidence="2">
    <location>
        <begin position="140"/>
        <end position="159"/>
    </location>
</feature>